<feature type="domain" description="SAF" evidence="1">
    <location>
        <begin position="53"/>
        <end position="114"/>
    </location>
</feature>
<dbReference type="EMBL" id="JBHUGD010000003">
    <property type="protein sequence ID" value="MFD1947714.1"/>
    <property type="molecule type" value="Genomic_DNA"/>
</dbReference>
<sequence length="214" mass="21861">MIADPAAGTRWHRLRRSVRRRVLARRRLLAAGCLGVAAAAGVHEVAGPPPPTVAVTTVVRDLPAGTLLRAADLETRALPPEAAPHGAADASVAVGEVLAAPVRAGEPLTDVRLVGDDLADAHPDLATLPVRLPDAGQAALLDPGDRIDLVATDPQAGGSRVVAPGALVLAVPPPQPEQVSAAPGALVVLGVPPLTIEPVSEAAARWYLSYAFSR</sequence>
<dbReference type="RefSeq" id="WP_343919055.1">
    <property type="nucleotide sequence ID" value="NZ_BAAAJT010000002.1"/>
</dbReference>
<name>A0ABW4TM08_9ACTN</name>
<organism evidence="2 3">
    <name type="scientific">Nocardioides aestuarii</name>
    <dbReference type="NCBI Taxonomy" id="252231"/>
    <lineage>
        <taxon>Bacteria</taxon>
        <taxon>Bacillati</taxon>
        <taxon>Actinomycetota</taxon>
        <taxon>Actinomycetes</taxon>
        <taxon>Propionibacteriales</taxon>
        <taxon>Nocardioidaceae</taxon>
        <taxon>Nocardioides</taxon>
    </lineage>
</organism>
<dbReference type="Proteomes" id="UP001597351">
    <property type="component" value="Unassembled WGS sequence"/>
</dbReference>
<accession>A0ABW4TM08</accession>
<comment type="caution">
    <text evidence="2">The sequence shown here is derived from an EMBL/GenBank/DDBJ whole genome shotgun (WGS) entry which is preliminary data.</text>
</comment>
<dbReference type="CDD" id="cd11614">
    <property type="entry name" value="SAF_CpaB_FlgA_like"/>
    <property type="match status" value="1"/>
</dbReference>
<dbReference type="Pfam" id="PF08666">
    <property type="entry name" value="SAF"/>
    <property type="match status" value="1"/>
</dbReference>
<evidence type="ECO:0000313" key="2">
    <source>
        <dbReference type="EMBL" id="MFD1947714.1"/>
    </source>
</evidence>
<gene>
    <name evidence="2" type="ORF">ACFSDE_13015</name>
</gene>
<reference evidence="3" key="1">
    <citation type="journal article" date="2019" name="Int. J. Syst. Evol. Microbiol.">
        <title>The Global Catalogue of Microorganisms (GCM) 10K type strain sequencing project: providing services to taxonomists for standard genome sequencing and annotation.</title>
        <authorList>
            <consortium name="The Broad Institute Genomics Platform"/>
            <consortium name="The Broad Institute Genome Sequencing Center for Infectious Disease"/>
            <person name="Wu L."/>
            <person name="Ma J."/>
        </authorList>
    </citation>
    <scope>NUCLEOTIDE SEQUENCE [LARGE SCALE GENOMIC DNA]</scope>
    <source>
        <strain evidence="3">CGMCC 1.12477</strain>
    </source>
</reference>
<protein>
    <submittedName>
        <fullName evidence="2">SAF domain-containing protein</fullName>
    </submittedName>
</protein>
<evidence type="ECO:0000259" key="1">
    <source>
        <dbReference type="SMART" id="SM00858"/>
    </source>
</evidence>
<dbReference type="SMART" id="SM00858">
    <property type="entry name" value="SAF"/>
    <property type="match status" value="1"/>
</dbReference>
<dbReference type="InterPro" id="IPR013974">
    <property type="entry name" value="SAF"/>
</dbReference>
<evidence type="ECO:0000313" key="3">
    <source>
        <dbReference type="Proteomes" id="UP001597351"/>
    </source>
</evidence>
<proteinExistence type="predicted"/>
<keyword evidence="3" id="KW-1185">Reference proteome</keyword>